<gene>
    <name evidence="1" type="ORF">EVA_13990</name>
</gene>
<dbReference type="AlphaFoldDB" id="J9FTR6"/>
<accession>J9FTR6</accession>
<reference evidence="1" key="1">
    <citation type="journal article" date="2012" name="PLoS ONE">
        <title>Gene sets for utilization of primary and secondary nutrition supplies in the distal gut of endangered iberian lynx.</title>
        <authorList>
            <person name="Alcaide M."/>
            <person name="Messina E."/>
            <person name="Richter M."/>
            <person name="Bargiela R."/>
            <person name="Peplies J."/>
            <person name="Huws S.A."/>
            <person name="Newbold C.J."/>
            <person name="Golyshin P.N."/>
            <person name="Simon M.A."/>
            <person name="Lopez G."/>
            <person name="Yakimov M.M."/>
            <person name="Ferrer M."/>
        </authorList>
    </citation>
    <scope>NUCLEOTIDE SEQUENCE</scope>
</reference>
<organism evidence="1">
    <name type="scientific">gut metagenome</name>
    <dbReference type="NCBI Taxonomy" id="749906"/>
    <lineage>
        <taxon>unclassified sequences</taxon>
        <taxon>metagenomes</taxon>
        <taxon>organismal metagenomes</taxon>
    </lineage>
</organism>
<comment type="caution">
    <text evidence="1">The sequence shown here is derived from an EMBL/GenBank/DDBJ whole genome shotgun (WGS) entry which is preliminary data.</text>
</comment>
<evidence type="ECO:0000313" key="1">
    <source>
        <dbReference type="EMBL" id="EJW97903.1"/>
    </source>
</evidence>
<proteinExistence type="predicted"/>
<feature type="non-terminal residue" evidence="1">
    <location>
        <position position="74"/>
    </location>
</feature>
<dbReference type="EMBL" id="AMCI01004527">
    <property type="protein sequence ID" value="EJW97903.1"/>
    <property type="molecule type" value="Genomic_DNA"/>
</dbReference>
<name>J9FTR6_9ZZZZ</name>
<protein>
    <submittedName>
        <fullName evidence="1">Uncharacterized protein</fullName>
    </submittedName>
</protein>
<sequence>MLWAGISLNGNAQDVYNMVLENATRIVNSPTSGYTQTQIAQFKRTALVYMKQQAFQKSSTVSADFLNTQAYFLS</sequence>